<protein>
    <recommendedName>
        <fullName evidence="1">BTB domain-containing protein</fullName>
    </recommendedName>
</protein>
<dbReference type="InterPro" id="IPR045068">
    <property type="entry name" value="BACURD1-3"/>
</dbReference>
<dbReference type="Proteomes" id="UP000291116">
    <property type="component" value="Unassembled WGS sequence"/>
</dbReference>
<keyword evidence="3" id="KW-1185">Reference proteome</keyword>
<dbReference type="OrthoDB" id="6409785at2759"/>
<organism evidence="2 3">
    <name type="scientific">Pseudo-nitzschia multistriata</name>
    <dbReference type="NCBI Taxonomy" id="183589"/>
    <lineage>
        <taxon>Eukaryota</taxon>
        <taxon>Sar</taxon>
        <taxon>Stramenopiles</taxon>
        <taxon>Ochrophyta</taxon>
        <taxon>Bacillariophyta</taxon>
        <taxon>Bacillariophyceae</taxon>
        <taxon>Bacillariophycidae</taxon>
        <taxon>Bacillariales</taxon>
        <taxon>Bacillariaceae</taxon>
        <taxon>Pseudo-nitzschia</taxon>
    </lineage>
</organism>
<dbReference type="Gene3D" id="3.30.710.10">
    <property type="entry name" value="Potassium Channel Kv1.1, Chain A"/>
    <property type="match status" value="1"/>
</dbReference>
<dbReference type="InterPro" id="IPR000210">
    <property type="entry name" value="BTB/POZ_dom"/>
</dbReference>
<evidence type="ECO:0000313" key="2">
    <source>
        <dbReference type="EMBL" id="VEU44095.1"/>
    </source>
</evidence>
<reference evidence="2 3" key="1">
    <citation type="submission" date="2019-01" db="EMBL/GenBank/DDBJ databases">
        <authorList>
            <person name="Ferrante I. M."/>
        </authorList>
    </citation>
    <scope>NUCLEOTIDE SEQUENCE [LARGE SCALE GENOMIC DNA]</scope>
    <source>
        <strain evidence="2 3">B856</strain>
    </source>
</reference>
<dbReference type="PANTHER" id="PTHR11145">
    <property type="entry name" value="BTB/POZ DOMAIN-CONTAINING ADAPTER FOR CUL3-MEDIATED RHOA DEGRADATION PROTEIN FAMILY MEMBER"/>
    <property type="match status" value="1"/>
</dbReference>
<dbReference type="InterPro" id="IPR003131">
    <property type="entry name" value="T1-type_BTB"/>
</dbReference>
<gene>
    <name evidence="2" type="ORF">PSNMU_V1.4_AUG-EV-PASAV3_0111630</name>
</gene>
<dbReference type="SMART" id="SM00225">
    <property type="entry name" value="BTB"/>
    <property type="match status" value="1"/>
</dbReference>
<proteinExistence type="predicted"/>
<sequence length="379" mass="43482">MHRRNSDIVLLNVGGTLFTSSVSTLVSSSSYFESRLSKEWQEQDTISEEPIVIDQDPKVFSILLSYMRLGYINADEITTPVLLLAKFFGIEQLLRAVKAEARRSKFEGQNLEIFYTAQAAFLVTENDVRKEFASVSMYNPYSLSFVNNPVNDDEDILLTVPDFVVSVEVPREDGTVEKVPNCVTFIDALNYLNKLGYTRYEKDMLETTKQLSYIQARLWFSKLILHDVEDMEVDSKEDFFAMNKTIIKSDTREKRKSYPRQFCCVIENYARELDDFERSMLEAQVGTTKTRQIIDHHGDESEEFLISNVEVRSTVQGNIHSKIKQSNWLQRQGYIHSEAEIAKAYGVAIKCLKAHCAPNKIGLDKVSIWSRPLDKSDIT</sequence>
<dbReference type="SUPFAM" id="SSF54695">
    <property type="entry name" value="POZ domain"/>
    <property type="match status" value="1"/>
</dbReference>
<name>A0A448ZPX5_9STRA</name>
<dbReference type="Pfam" id="PF02214">
    <property type="entry name" value="BTB_2"/>
    <property type="match status" value="1"/>
</dbReference>
<evidence type="ECO:0000313" key="3">
    <source>
        <dbReference type="Proteomes" id="UP000291116"/>
    </source>
</evidence>
<evidence type="ECO:0000259" key="1">
    <source>
        <dbReference type="PROSITE" id="PS50097"/>
    </source>
</evidence>
<dbReference type="GO" id="GO:0051260">
    <property type="term" value="P:protein homooligomerization"/>
    <property type="evidence" value="ECO:0007669"/>
    <property type="project" value="InterPro"/>
</dbReference>
<dbReference type="PANTHER" id="PTHR11145:SF8">
    <property type="entry name" value="RE57120P"/>
    <property type="match status" value="1"/>
</dbReference>
<dbReference type="InterPro" id="IPR011333">
    <property type="entry name" value="SKP1/BTB/POZ_sf"/>
</dbReference>
<accession>A0A448ZPX5</accession>
<dbReference type="PROSITE" id="PS50097">
    <property type="entry name" value="BTB"/>
    <property type="match status" value="1"/>
</dbReference>
<feature type="domain" description="BTB" evidence="1">
    <location>
        <begin position="6"/>
        <end position="76"/>
    </location>
</feature>
<dbReference type="EMBL" id="CAACVS010000614">
    <property type="protein sequence ID" value="VEU44095.1"/>
    <property type="molecule type" value="Genomic_DNA"/>
</dbReference>
<dbReference type="AlphaFoldDB" id="A0A448ZPX5"/>